<dbReference type="KEGG" id="mdn:JT25_012450"/>
<feature type="transmembrane region" description="Helical" evidence="1">
    <location>
        <begin position="235"/>
        <end position="253"/>
    </location>
</feature>
<dbReference type="NCBIfam" id="NF041640">
    <property type="entry name" value="AmoB_BACT"/>
    <property type="match status" value="1"/>
</dbReference>
<evidence type="ECO:0000256" key="2">
    <source>
        <dbReference type="SAM" id="SignalP"/>
    </source>
</evidence>
<keyword evidence="1" id="KW-0472">Membrane</keyword>
<dbReference type="InterPro" id="IPR006833">
    <property type="entry name" value="NH3_CH4_mOase_B"/>
</dbReference>
<keyword evidence="1" id="KW-0812">Transmembrane</keyword>
<dbReference type="Gene3D" id="1.10.287.710">
    <property type="entry name" value="Helix hairpin bin"/>
    <property type="match status" value="1"/>
</dbReference>
<proteinExistence type="predicted"/>
<dbReference type="Gene3D" id="2.60.40.1580">
    <property type="entry name" value="Particulate methane monooxygenase, b subunit. Chain: A, domain 3"/>
    <property type="match status" value="1"/>
</dbReference>
<dbReference type="STRING" id="1538553.JT25_012450"/>
<sequence>MKIIKDKVAKLSFVALLVAMTAAMFYAPTASAHGEKSQAAFMRMRTIHWFDLNWSKEEVPVNETMTISGKFLVFAGWPETVDKPEVSFLNVGIPGPVFIRAGSWIGGQLVPRSVSLELGEVYEFKVLLKARRPGDWHVHSMMNVQGGGPIIGPGKWVTITGSMSEFVNPVTTLTGQTINLENYALDNVYFWHAVWFAIAFAWLLFWIKRPLFVPRHIAVSTGKADSLISAGDKKIGMLFGVGTLVIVAASMGATNEKYPVTTPLQAGLLRGMKTYQMPEATVSVKVDDATYRVPGRAMQMTLTITNNGDSAVRLGEFNTAGVRFLDPAVHEDDTAYPDDLLAEEGLTVSDNSPLAPGETRTVEVTASDAAWEVYRLADLIYDPDSRFAGLLFFWDEKGNRQLVTVDAPLIPTFI</sequence>
<reference evidence="3 4" key="1">
    <citation type="journal article" date="2015" name="Environ. Microbiol.">
        <title>Methane oxidation coupled to nitrate reduction under hypoxia by the Gammaproteobacterium Methylomonas denitrificans, sp. nov. type strain FJG1.</title>
        <authorList>
            <person name="Kits K.D."/>
            <person name="Klotz M.G."/>
            <person name="Stein L.Y."/>
        </authorList>
    </citation>
    <scope>NUCLEOTIDE SEQUENCE [LARGE SCALE GENOMIC DNA]</scope>
    <source>
        <strain evidence="3 4">FJG1</strain>
    </source>
</reference>
<dbReference type="OrthoDB" id="178549at2"/>
<evidence type="ECO:0000256" key="1">
    <source>
        <dbReference type="SAM" id="Phobius"/>
    </source>
</evidence>
<name>A0A126T5C6_9GAMM</name>
<dbReference type="Proteomes" id="UP000030512">
    <property type="component" value="Chromosome"/>
</dbReference>
<dbReference type="EMBL" id="CP014476">
    <property type="protein sequence ID" value="AMK77277.1"/>
    <property type="molecule type" value="Genomic_DNA"/>
</dbReference>
<accession>A0A126T5C6</accession>
<dbReference type="Pfam" id="PF04744">
    <property type="entry name" value="Monooxygenase_B"/>
    <property type="match status" value="1"/>
</dbReference>
<keyword evidence="3" id="KW-0503">Monooxygenase</keyword>
<dbReference type="Gene3D" id="2.60.120.570">
    <property type="entry name" value="Particulate methane monooxygenase, b subunit. Chain: A, domain 1"/>
    <property type="match status" value="1"/>
</dbReference>
<keyword evidence="2" id="KW-0732">Signal</keyword>
<evidence type="ECO:0000313" key="4">
    <source>
        <dbReference type="Proteomes" id="UP000030512"/>
    </source>
</evidence>
<dbReference type="NCBIfam" id="TIGR03079">
    <property type="entry name" value="CH4_NH3mon_ox_B"/>
    <property type="match status" value="1"/>
</dbReference>
<dbReference type="RefSeq" id="WP_036280007.1">
    <property type="nucleotide sequence ID" value="NZ_CP014476.1"/>
</dbReference>
<evidence type="ECO:0000313" key="3">
    <source>
        <dbReference type="EMBL" id="AMK77277.1"/>
    </source>
</evidence>
<dbReference type="InterPro" id="IPR023303">
    <property type="entry name" value="NH3_CH4_mOase_suB_C"/>
</dbReference>
<dbReference type="InterPro" id="IPR023141">
    <property type="entry name" value="NH3_CH4_mOase_suB_hlx_hairpin"/>
</dbReference>
<keyword evidence="1" id="KW-1133">Transmembrane helix</keyword>
<organism evidence="3 4">
    <name type="scientific">Methylomonas denitrificans</name>
    <dbReference type="NCBI Taxonomy" id="1538553"/>
    <lineage>
        <taxon>Bacteria</taxon>
        <taxon>Pseudomonadati</taxon>
        <taxon>Pseudomonadota</taxon>
        <taxon>Gammaproteobacteria</taxon>
        <taxon>Methylococcales</taxon>
        <taxon>Methylococcaceae</taxon>
        <taxon>Methylomonas</taxon>
    </lineage>
</organism>
<keyword evidence="4" id="KW-1185">Reference proteome</keyword>
<feature type="transmembrane region" description="Helical" evidence="1">
    <location>
        <begin position="189"/>
        <end position="207"/>
    </location>
</feature>
<feature type="chain" id="PRO_5007797784" evidence="2">
    <location>
        <begin position="33"/>
        <end position="414"/>
    </location>
</feature>
<protein>
    <submittedName>
        <fullName evidence="3">Methane monooxygenase/ammonia monooxygenase subunit B</fullName>
    </submittedName>
</protein>
<dbReference type="InterPro" id="IPR023301">
    <property type="entry name" value="NH3_CH4_mOase_suB_N"/>
</dbReference>
<keyword evidence="3" id="KW-0560">Oxidoreductase</keyword>
<gene>
    <name evidence="3" type="ORF">JT25_012450</name>
</gene>
<dbReference type="GO" id="GO:0004497">
    <property type="term" value="F:monooxygenase activity"/>
    <property type="evidence" value="ECO:0007669"/>
    <property type="project" value="UniProtKB-KW"/>
</dbReference>
<feature type="signal peptide" evidence="2">
    <location>
        <begin position="1"/>
        <end position="32"/>
    </location>
</feature>
<dbReference type="AlphaFoldDB" id="A0A126T5C6"/>